<dbReference type="InterPro" id="IPR036388">
    <property type="entry name" value="WH-like_DNA-bd_sf"/>
</dbReference>
<protein>
    <recommendedName>
        <fullName evidence="2">Metallo-beta-lactamase domain-containing protein</fullName>
    </recommendedName>
</protein>
<dbReference type="InterPro" id="IPR050662">
    <property type="entry name" value="Sec-metab_biosynth-thioest"/>
</dbReference>
<dbReference type="PANTHER" id="PTHR23131:SF4">
    <property type="entry name" value="METALLO-BETA-LACTAMASE SUPERFAMILY POTEIN"/>
    <property type="match status" value="1"/>
</dbReference>
<feature type="non-terminal residue" evidence="1">
    <location>
        <position position="1"/>
    </location>
</feature>
<dbReference type="AlphaFoldDB" id="X0W1A6"/>
<sequence length="155" mass="18252">ICVFNKQKKYLFSGDHILSRITPHIGNFVIPEFISKQYSNYNFSNVLDQYLQSLDRINDLNAQVIFPGHQEIIYNPQERIKQIKDHHNKRLKDISKVIKDNPMNPYKISKIHFGEDLDEINSFLALSEVLGHLLYLEDKEQVKTIEKNGQILYYS</sequence>
<dbReference type="Gene3D" id="3.60.15.10">
    <property type="entry name" value="Ribonuclease Z/Hydroxyacylglutathione hydrolase-like"/>
    <property type="match status" value="1"/>
</dbReference>
<evidence type="ECO:0008006" key="2">
    <source>
        <dbReference type="Google" id="ProtNLM"/>
    </source>
</evidence>
<organism evidence="1">
    <name type="scientific">marine sediment metagenome</name>
    <dbReference type="NCBI Taxonomy" id="412755"/>
    <lineage>
        <taxon>unclassified sequences</taxon>
        <taxon>metagenomes</taxon>
        <taxon>ecological metagenomes</taxon>
    </lineage>
</organism>
<name>X0W1A6_9ZZZZ</name>
<dbReference type="PANTHER" id="PTHR23131">
    <property type="entry name" value="ENDORIBONUCLEASE LACTB2"/>
    <property type="match status" value="1"/>
</dbReference>
<evidence type="ECO:0000313" key="1">
    <source>
        <dbReference type="EMBL" id="GAG06491.1"/>
    </source>
</evidence>
<accession>X0W1A6</accession>
<gene>
    <name evidence="1" type="ORF">S01H1_34793</name>
</gene>
<dbReference type="Gene3D" id="1.10.10.10">
    <property type="entry name" value="Winged helix-like DNA-binding domain superfamily/Winged helix DNA-binding domain"/>
    <property type="match status" value="1"/>
</dbReference>
<proteinExistence type="predicted"/>
<dbReference type="EMBL" id="BARS01021689">
    <property type="protein sequence ID" value="GAG06491.1"/>
    <property type="molecule type" value="Genomic_DNA"/>
</dbReference>
<comment type="caution">
    <text evidence="1">The sequence shown here is derived from an EMBL/GenBank/DDBJ whole genome shotgun (WGS) entry which is preliminary data.</text>
</comment>
<dbReference type="InterPro" id="IPR036866">
    <property type="entry name" value="RibonucZ/Hydroxyglut_hydro"/>
</dbReference>
<reference evidence="1" key="1">
    <citation type="journal article" date="2014" name="Front. Microbiol.">
        <title>High frequency of phylogenetically diverse reductive dehalogenase-homologous genes in deep subseafloor sedimentary metagenomes.</title>
        <authorList>
            <person name="Kawai M."/>
            <person name="Futagami T."/>
            <person name="Toyoda A."/>
            <person name="Takaki Y."/>
            <person name="Nishi S."/>
            <person name="Hori S."/>
            <person name="Arai W."/>
            <person name="Tsubouchi T."/>
            <person name="Morono Y."/>
            <person name="Uchiyama I."/>
            <person name="Ito T."/>
            <person name="Fujiyama A."/>
            <person name="Inagaki F."/>
            <person name="Takami H."/>
        </authorList>
    </citation>
    <scope>NUCLEOTIDE SEQUENCE</scope>
    <source>
        <strain evidence="1">Expedition CK06-06</strain>
    </source>
</reference>
<dbReference type="SUPFAM" id="SSF56281">
    <property type="entry name" value="Metallo-hydrolase/oxidoreductase"/>
    <property type="match status" value="1"/>
</dbReference>